<feature type="region of interest" description="Disordered" evidence="1">
    <location>
        <begin position="830"/>
        <end position="865"/>
    </location>
</feature>
<dbReference type="InterPro" id="IPR011990">
    <property type="entry name" value="TPR-like_helical_dom_sf"/>
</dbReference>
<dbReference type="Proteomes" id="UP001321749">
    <property type="component" value="Unassembled WGS sequence"/>
</dbReference>
<sequence>MDPLSISASVLTLVGAAATTASTLHKFIKSIQSADSRLSDLGTELTKLTDFLDAIKRAVQQFQHSNALLSPINDDIWQQSLVALEDCQESLSELDCLVTKIRNGNGRSTRLWQRLTFALKLDGYAPDIEHLQNKINKSNWALQTMLSVFNVSLSLRGNASQDMILSELAKLKQYIEFSIREACVPIFSLPNIPDHKLDSHSRVARNLQSLARAAKVFHSTASTTASSMYRSSLGAAMPSFTRERIHGFIRDHNVSHVAPLARHTVTSRFESEWSFPPKPDAVEDSDAISASELVVSLAPEPDADMDLEILFFNGLEKRAAECVRAGNITKAELLLEQALSRHGDRQKNKGAVDRLQVQLSLCYIFLGKWRQAEPLIQPMVQSTSITSDSVISDLLHALAMAYMDALSLGEAMKLCKQALNIRKKLLGTTDARYHLTMGLLATIYDRRNETVYGDIIRCSMPSEFDYRHPKSIRRLIEDDLGLFKSVFGVENIDWTSAELVLASNPGHNIVGMSTEEKRAPDAIEQADSRANGQSSLRITRDSLLARTLKRMTTASSARQSRRLVKKTRHSEPPPRTSRSATSLYWNKNHNHHDERPSKPWFRLFRAPARKSISKNDIRMIPIEFPEFMVVVAPTPKSPSTGDTPGSTCPNPPLVQDTGLSMASSEINERAQGENGPRTEVAGGSLELPIGTSTVEGRPDSLTIPSTDWICLERAISAHPVGSTRGAAYQVPRAPPPRPTKSLPIPPPFQPFPSTAKLSPTFAQQKINADVESQNTSLRESSTPGTPLQLHEARVSKTPSVWSDCSVDSIFALLGDSDHIYSSSRLGSKRSSYATSIETSQSREEDSIYDSPSARNSAPNTLPPRPSLIEFGYHEPWARTHRSDCHQYKAKFDFSPGETKKDDANPIERPFLVRGPSQAKYDLDFVAHTKPWDNNNDQDLDELRWKLTAQSGGGKYLWSPITVEPSSLHGFVPFF</sequence>
<evidence type="ECO:0000256" key="1">
    <source>
        <dbReference type="SAM" id="MobiDB-lite"/>
    </source>
</evidence>
<dbReference type="Pfam" id="PF17111">
    <property type="entry name" value="PigL_N"/>
    <property type="match status" value="1"/>
</dbReference>
<reference evidence="3" key="1">
    <citation type="journal article" date="2023" name="Mol. Phylogenet. Evol.">
        <title>Genome-scale phylogeny and comparative genomics of the fungal order Sordariales.</title>
        <authorList>
            <person name="Hensen N."/>
            <person name="Bonometti L."/>
            <person name="Westerberg I."/>
            <person name="Brannstrom I.O."/>
            <person name="Guillou S."/>
            <person name="Cros-Aarteil S."/>
            <person name="Calhoun S."/>
            <person name="Haridas S."/>
            <person name="Kuo A."/>
            <person name="Mondo S."/>
            <person name="Pangilinan J."/>
            <person name="Riley R."/>
            <person name="LaButti K."/>
            <person name="Andreopoulos B."/>
            <person name="Lipzen A."/>
            <person name="Chen C."/>
            <person name="Yan M."/>
            <person name="Daum C."/>
            <person name="Ng V."/>
            <person name="Clum A."/>
            <person name="Steindorff A."/>
            <person name="Ohm R.A."/>
            <person name="Martin F."/>
            <person name="Silar P."/>
            <person name="Natvig D.O."/>
            <person name="Lalanne C."/>
            <person name="Gautier V."/>
            <person name="Ament-Velasquez S.L."/>
            <person name="Kruys A."/>
            <person name="Hutchinson M.I."/>
            <person name="Powell A.J."/>
            <person name="Barry K."/>
            <person name="Miller A.N."/>
            <person name="Grigoriev I.V."/>
            <person name="Debuchy R."/>
            <person name="Gladieux P."/>
            <person name="Hiltunen Thoren M."/>
            <person name="Johannesson H."/>
        </authorList>
    </citation>
    <scope>NUCLEOTIDE SEQUENCE</scope>
    <source>
        <strain evidence="3">PSN324</strain>
    </source>
</reference>
<comment type="caution">
    <text evidence="3">The sequence shown here is derived from an EMBL/GenBank/DDBJ whole genome shotgun (WGS) entry which is preliminary data.</text>
</comment>
<dbReference type="SUPFAM" id="SSF48452">
    <property type="entry name" value="TPR-like"/>
    <property type="match status" value="1"/>
</dbReference>
<reference evidence="3" key="2">
    <citation type="submission" date="2023-06" db="EMBL/GenBank/DDBJ databases">
        <authorList>
            <consortium name="Lawrence Berkeley National Laboratory"/>
            <person name="Mondo S.J."/>
            <person name="Hensen N."/>
            <person name="Bonometti L."/>
            <person name="Westerberg I."/>
            <person name="Brannstrom I.O."/>
            <person name="Guillou S."/>
            <person name="Cros-Aarteil S."/>
            <person name="Calhoun S."/>
            <person name="Haridas S."/>
            <person name="Kuo A."/>
            <person name="Pangilinan J."/>
            <person name="Riley R."/>
            <person name="Labutti K."/>
            <person name="Andreopoulos B."/>
            <person name="Lipzen A."/>
            <person name="Chen C."/>
            <person name="Yanf M."/>
            <person name="Daum C."/>
            <person name="Ng V."/>
            <person name="Clum A."/>
            <person name="Steindorff A."/>
            <person name="Ohm R."/>
            <person name="Martin F."/>
            <person name="Silar P."/>
            <person name="Natvig D."/>
            <person name="Lalanne C."/>
            <person name="Gautier V."/>
            <person name="Ament-Velasquez S.L."/>
            <person name="Kruys A."/>
            <person name="Hutchinson M.I."/>
            <person name="Powell A.J."/>
            <person name="Barry K."/>
            <person name="Miller A.N."/>
            <person name="Grigoriev I.V."/>
            <person name="Debuchy R."/>
            <person name="Gladieux P."/>
            <person name="Thoren M.H."/>
            <person name="Johannesson H."/>
        </authorList>
    </citation>
    <scope>NUCLEOTIDE SEQUENCE</scope>
    <source>
        <strain evidence="3">PSN324</strain>
    </source>
</reference>
<organism evidence="3 4">
    <name type="scientific">Cladorrhinum samala</name>
    <dbReference type="NCBI Taxonomy" id="585594"/>
    <lineage>
        <taxon>Eukaryota</taxon>
        <taxon>Fungi</taxon>
        <taxon>Dikarya</taxon>
        <taxon>Ascomycota</taxon>
        <taxon>Pezizomycotina</taxon>
        <taxon>Sordariomycetes</taxon>
        <taxon>Sordariomycetidae</taxon>
        <taxon>Sordariales</taxon>
        <taxon>Podosporaceae</taxon>
        <taxon>Cladorrhinum</taxon>
    </lineage>
</organism>
<feature type="region of interest" description="Disordered" evidence="1">
    <location>
        <begin position="767"/>
        <end position="791"/>
    </location>
</feature>
<feature type="compositionally biased region" description="Polar residues" evidence="1">
    <location>
        <begin position="576"/>
        <end position="587"/>
    </location>
</feature>
<evidence type="ECO:0000259" key="2">
    <source>
        <dbReference type="Pfam" id="PF17111"/>
    </source>
</evidence>
<dbReference type="EMBL" id="MU864936">
    <property type="protein sequence ID" value="KAK4465783.1"/>
    <property type="molecule type" value="Genomic_DNA"/>
</dbReference>
<dbReference type="InterPro" id="IPR031348">
    <property type="entry name" value="PigL_N"/>
</dbReference>
<evidence type="ECO:0000313" key="3">
    <source>
        <dbReference type="EMBL" id="KAK4465783.1"/>
    </source>
</evidence>
<proteinExistence type="predicted"/>
<feature type="domain" description="Azaphilone pigments biosynthesis cluster protein L N-terminal" evidence="2">
    <location>
        <begin position="1"/>
        <end position="118"/>
    </location>
</feature>
<dbReference type="AlphaFoldDB" id="A0AAV9HYD9"/>
<keyword evidence="4" id="KW-1185">Reference proteome</keyword>
<name>A0AAV9HYD9_9PEZI</name>
<feature type="compositionally biased region" description="Pro residues" evidence="1">
    <location>
        <begin position="732"/>
        <end position="750"/>
    </location>
</feature>
<gene>
    <name evidence="3" type="ORF">QBC42DRAFT_260416</name>
</gene>
<protein>
    <recommendedName>
        <fullName evidence="2">Azaphilone pigments biosynthesis cluster protein L N-terminal domain-containing protein</fullName>
    </recommendedName>
</protein>
<feature type="region of interest" description="Disordered" evidence="1">
    <location>
        <begin position="727"/>
        <end position="755"/>
    </location>
</feature>
<evidence type="ECO:0000313" key="4">
    <source>
        <dbReference type="Proteomes" id="UP001321749"/>
    </source>
</evidence>
<feature type="region of interest" description="Disordered" evidence="1">
    <location>
        <begin position="550"/>
        <end position="595"/>
    </location>
</feature>
<feature type="compositionally biased region" description="Polar residues" evidence="1">
    <location>
        <begin position="767"/>
        <end position="785"/>
    </location>
</feature>
<feature type="compositionally biased region" description="Basic residues" evidence="1">
    <location>
        <begin position="559"/>
        <end position="568"/>
    </location>
</feature>
<dbReference type="Gene3D" id="1.25.40.10">
    <property type="entry name" value="Tetratricopeptide repeat domain"/>
    <property type="match status" value="1"/>
</dbReference>
<accession>A0AAV9HYD9</accession>